<name>A0A366H3K3_9BACT</name>
<accession>A0A366H3K3</accession>
<evidence type="ECO:0000313" key="2">
    <source>
        <dbReference type="Proteomes" id="UP000253426"/>
    </source>
</evidence>
<evidence type="ECO:0000313" key="1">
    <source>
        <dbReference type="EMBL" id="RBP36571.1"/>
    </source>
</evidence>
<dbReference type="AlphaFoldDB" id="A0A366H3K3"/>
<reference evidence="1 2" key="1">
    <citation type="submission" date="2018-06" db="EMBL/GenBank/DDBJ databases">
        <title>Genomic Encyclopedia of Type Strains, Phase IV (KMG-IV): sequencing the most valuable type-strain genomes for metagenomic binning, comparative biology and taxonomic classification.</title>
        <authorList>
            <person name="Goeker M."/>
        </authorList>
    </citation>
    <scope>NUCLEOTIDE SEQUENCE [LARGE SCALE GENOMIC DNA]</scope>
    <source>
        <strain evidence="1 2">DSM 25532</strain>
    </source>
</reference>
<organism evidence="1 2">
    <name type="scientific">Roseimicrobium gellanilyticum</name>
    <dbReference type="NCBI Taxonomy" id="748857"/>
    <lineage>
        <taxon>Bacteria</taxon>
        <taxon>Pseudomonadati</taxon>
        <taxon>Verrucomicrobiota</taxon>
        <taxon>Verrucomicrobiia</taxon>
        <taxon>Verrucomicrobiales</taxon>
        <taxon>Verrucomicrobiaceae</taxon>
        <taxon>Roseimicrobium</taxon>
    </lineage>
</organism>
<protein>
    <recommendedName>
        <fullName evidence="3">Transcriptional regulator with AbiEi antitoxin domain of type IV toxin-antitoxin system</fullName>
    </recommendedName>
</protein>
<dbReference type="RefSeq" id="WP_147263696.1">
    <property type="nucleotide sequence ID" value="NZ_QNRR01000016.1"/>
</dbReference>
<dbReference type="Proteomes" id="UP000253426">
    <property type="component" value="Unassembled WGS sequence"/>
</dbReference>
<gene>
    <name evidence="1" type="ORF">DES53_11610</name>
</gene>
<evidence type="ECO:0008006" key="3">
    <source>
        <dbReference type="Google" id="ProtNLM"/>
    </source>
</evidence>
<dbReference type="InterPro" id="IPR036390">
    <property type="entry name" value="WH_DNA-bd_sf"/>
</dbReference>
<dbReference type="OrthoDB" id="186720at2"/>
<proteinExistence type="predicted"/>
<sequence length="329" mass="37577">MGVDPDIHWLAGTSTPHGISDGHVELEFDGRRFGFTPHYELKPTVPWLEDLKVRSLTWPPPLVIAPELSSRLLTECKRLEIAAIDLNGRCWLRAQGFLVERLALPGRSFTYELEPRNIFVGKSARIVRCLLTDRDRIWTQAEVVPRTQASSGLVSRIVHHLISQGFVEKLTPRTFRLRDWHALLNEWTESDRFSKRTRTTLYAGFLGGPEFLADRLQRWADEEHVPLAFTQWIAAWTRHPHTEPAVCSAYVSRPPEAATLERLGLRQVTEGGKLWLHVPDDEGVLSETQNRKGLRLVTDAQIYLDLQRTGLRGPDAAWALREWGGFCRP</sequence>
<keyword evidence="2" id="KW-1185">Reference proteome</keyword>
<dbReference type="SUPFAM" id="SSF46785">
    <property type="entry name" value="Winged helix' DNA-binding domain"/>
    <property type="match status" value="1"/>
</dbReference>
<comment type="caution">
    <text evidence="1">The sequence shown here is derived from an EMBL/GenBank/DDBJ whole genome shotgun (WGS) entry which is preliminary data.</text>
</comment>
<dbReference type="EMBL" id="QNRR01000016">
    <property type="protein sequence ID" value="RBP36571.1"/>
    <property type="molecule type" value="Genomic_DNA"/>
</dbReference>